<evidence type="ECO:0000256" key="7">
    <source>
        <dbReference type="PIRNR" id="PIRNR000368"/>
    </source>
</evidence>
<dbReference type="PIRSF" id="PIRSF000368">
    <property type="entry name" value="NrdG"/>
    <property type="match status" value="1"/>
</dbReference>
<evidence type="ECO:0000256" key="5">
    <source>
        <dbReference type="ARBA" id="ARBA00023004"/>
    </source>
</evidence>
<dbReference type="InterPro" id="IPR034457">
    <property type="entry name" value="Organic_radical-activating"/>
</dbReference>
<keyword evidence="4" id="KW-0479">Metal-binding</keyword>
<keyword evidence="2" id="KW-0004">4Fe-4S</keyword>
<dbReference type="Gene3D" id="3.20.20.70">
    <property type="entry name" value="Aldolase class I"/>
    <property type="match status" value="1"/>
</dbReference>
<sequence>MNYSAIKYCDIANGTGVRTVLFVSGCRNHCKDCFQPETWAFEYGNPFTGEVEDEIIASLKPDYIRGLTLLGGDPFEPENQKALLPFMRRVKAECPGKDVWAYTGYVLDRDLVPGGKCCTADTAELLHTIDVLVDGPFVTELHDISLLFKGSSNQRVIDCAEYCRSGEIRELM</sequence>
<accession>A0A395V3Y0</accession>
<dbReference type="Pfam" id="PF13353">
    <property type="entry name" value="Fer4_12"/>
    <property type="match status" value="1"/>
</dbReference>
<evidence type="ECO:0000256" key="6">
    <source>
        <dbReference type="ARBA" id="ARBA00023014"/>
    </source>
</evidence>
<gene>
    <name evidence="8" type="primary">nrdG</name>
    <name evidence="8" type="ORF">DWX93_13855</name>
</gene>
<dbReference type="GO" id="GO:0004748">
    <property type="term" value="F:ribonucleoside-diphosphate reductase activity, thioredoxin disulfide as acceptor"/>
    <property type="evidence" value="ECO:0007669"/>
    <property type="project" value="TreeGrafter"/>
</dbReference>
<dbReference type="Proteomes" id="UP000266172">
    <property type="component" value="Unassembled WGS sequence"/>
</dbReference>
<dbReference type="GO" id="GO:0043365">
    <property type="term" value="F:[formate-C-acetyltransferase]-activating enzyme activity"/>
    <property type="evidence" value="ECO:0007669"/>
    <property type="project" value="InterPro"/>
</dbReference>
<reference evidence="8 9" key="1">
    <citation type="submission" date="2018-08" db="EMBL/GenBank/DDBJ databases">
        <title>A genome reference for cultivated species of the human gut microbiota.</title>
        <authorList>
            <person name="Zou Y."/>
            <person name="Xue W."/>
            <person name="Luo G."/>
        </authorList>
    </citation>
    <scope>NUCLEOTIDE SEQUENCE [LARGE SCALE GENOMIC DNA]</scope>
    <source>
        <strain evidence="8 9">AF22-12AC</strain>
    </source>
</reference>
<dbReference type="SFLD" id="SFLDF00299">
    <property type="entry name" value="anaerobic_ribonucleoside-triph"/>
    <property type="match status" value="1"/>
</dbReference>
<comment type="caution">
    <text evidence="8">The sequence shown here is derived from an EMBL/GenBank/DDBJ whole genome shotgun (WGS) entry which is preliminary data.</text>
</comment>
<comment type="similarity">
    <text evidence="7">Belongs to the organic radical-activating enzymes family.</text>
</comment>
<dbReference type="InterPro" id="IPR058240">
    <property type="entry name" value="rSAM_sf"/>
</dbReference>
<dbReference type="GO" id="GO:0051539">
    <property type="term" value="F:4 iron, 4 sulfur cluster binding"/>
    <property type="evidence" value="ECO:0007669"/>
    <property type="project" value="UniProtKB-KW"/>
</dbReference>
<dbReference type="PANTHER" id="PTHR30352">
    <property type="entry name" value="PYRUVATE FORMATE-LYASE-ACTIVATING ENZYME"/>
    <property type="match status" value="1"/>
</dbReference>
<dbReference type="SUPFAM" id="SSF102114">
    <property type="entry name" value="Radical SAM enzymes"/>
    <property type="match status" value="1"/>
</dbReference>
<keyword evidence="3" id="KW-0949">S-adenosyl-L-methionine</keyword>
<evidence type="ECO:0000256" key="1">
    <source>
        <dbReference type="ARBA" id="ARBA00001966"/>
    </source>
</evidence>
<proteinExistence type="inferred from homology"/>
<keyword evidence="5" id="KW-0408">Iron</keyword>
<evidence type="ECO:0000313" key="9">
    <source>
        <dbReference type="Proteomes" id="UP000266172"/>
    </source>
</evidence>
<dbReference type="InterPro" id="IPR007197">
    <property type="entry name" value="rSAM"/>
</dbReference>
<comment type="function">
    <text evidence="7">Activation of anaerobic ribonucleoside-triphosphate reductase under anaerobic conditions by generation of an organic free radical, using S-adenosylmethionine and reduced flavodoxin as cosubstrates to produce 5'-deoxy-adenosine.</text>
</comment>
<keyword evidence="7" id="KW-0560">Oxidoreductase</keyword>
<dbReference type="PANTHER" id="PTHR30352:SF2">
    <property type="entry name" value="ANAEROBIC RIBONUCLEOSIDE-TRIPHOSPHATE REDUCTASE-ACTIVATING PROTEIN"/>
    <property type="match status" value="1"/>
</dbReference>
<evidence type="ECO:0000256" key="3">
    <source>
        <dbReference type="ARBA" id="ARBA00022691"/>
    </source>
</evidence>
<organism evidence="8 9">
    <name type="scientific">Roseburia hominis</name>
    <dbReference type="NCBI Taxonomy" id="301301"/>
    <lineage>
        <taxon>Bacteria</taxon>
        <taxon>Bacillati</taxon>
        <taxon>Bacillota</taxon>
        <taxon>Clostridia</taxon>
        <taxon>Lachnospirales</taxon>
        <taxon>Lachnospiraceae</taxon>
        <taxon>Roseburia</taxon>
    </lineage>
</organism>
<comment type="cofactor">
    <cofactor evidence="1">
        <name>[4Fe-4S] cluster</name>
        <dbReference type="ChEBI" id="CHEBI:49883"/>
    </cofactor>
</comment>
<protein>
    <recommendedName>
        <fullName evidence="7">Anaerobic ribonucleoside-triphosphate reductase-activating protein</fullName>
        <ecNumber evidence="7">1.97.1.-</ecNumber>
    </recommendedName>
</protein>
<dbReference type="GO" id="GO:0046872">
    <property type="term" value="F:metal ion binding"/>
    <property type="evidence" value="ECO:0007669"/>
    <property type="project" value="UniProtKB-KW"/>
</dbReference>
<evidence type="ECO:0000256" key="4">
    <source>
        <dbReference type="ARBA" id="ARBA00022723"/>
    </source>
</evidence>
<dbReference type="NCBIfam" id="TIGR02491">
    <property type="entry name" value="NrdG"/>
    <property type="match status" value="1"/>
</dbReference>
<dbReference type="InterPro" id="IPR013785">
    <property type="entry name" value="Aldolase_TIM"/>
</dbReference>
<dbReference type="RefSeq" id="WP_118098009.1">
    <property type="nucleotide sequence ID" value="NZ_CAUGCI010000009.1"/>
</dbReference>
<dbReference type="AlphaFoldDB" id="A0A395V3Y0"/>
<dbReference type="EMBL" id="QRVL01000015">
    <property type="protein sequence ID" value="RGS37513.1"/>
    <property type="molecule type" value="Genomic_DNA"/>
</dbReference>
<dbReference type="SFLD" id="SFLDS00029">
    <property type="entry name" value="Radical_SAM"/>
    <property type="match status" value="1"/>
</dbReference>
<dbReference type="SFLD" id="SFLDG01066">
    <property type="entry name" value="organic_radical-activating_enz"/>
    <property type="match status" value="1"/>
</dbReference>
<evidence type="ECO:0000256" key="2">
    <source>
        <dbReference type="ARBA" id="ARBA00022485"/>
    </source>
</evidence>
<evidence type="ECO:0000313" key="8">
    <source>
        <dbReference type="EMBL" id="RGS37513.1"/>
    </source>
</evidence>
<dbReference type="SFLD" id="SFLDG01063">
    <property type="entry name" value="activating_enzymes__group_1"/>
    <property type="match status" value="1"/>
</dbReference>
<dbReference type="InterPro" id="IPR012837">
    <property type="entry name" value="NrdG"/>
</dbReference>
<keyword evidence="6" id="KW-0411">Iron-sulfur</keyword>
<name>A0A395V3Y0_9FIRM</name>
<dbReference type="EC" id="1.97.1.-" evidence="7"/>
<dbReference type="CDD" id="cd01335">
    <property type="entry name" value="Radical_SAM"/>
    <property type="match status" value="1"/>
</dbReference>